<evidence type="ECO:0000256" key="4">
    <source>
        <dbReference type="ARBA" id="ARBA00022475"/>
    </source>
</evidence>
<comment type="subcellular location">
    <subcellularLocation>
        <location evidence="1">Cell inner membrane</location>
        <topology evidence="1">Single-pass membrane protein</topology>
        <orientation evidence="1">Periplasmic side</orientation>
    </subcellularLocation>
</comment>
<evidence type="ECO:0000256" key="3">
    <source>
        <dbReference type="ARBA" id="ARBA00022448"/>
    </source>
</evidence>
<evidence type="ECO:0000256" key="7">
    <source>
        <dbReference type="ARBA" id="ARBA00022927"/>
    </source>
</evidence>
<evidence type="ECO:0000313" key="12">
    <source>
        <dbReference type="EMBL" id="PZX47780.1"/>
    </source>
</evidence>
<feature type="signal peptide" evidence="10">
    <location>
        <begin position="1"/>
        <end position="33"/>
    </location>
</feature>
<dbReference type="PANTHER" id="PTHR33446:SF2">
    <property type="entry name" value="PROTEIN TONB"/>
    <property type="match status" value="1"/>
</dbReference>
<dbReference type="PROSITE" id="PS52015">
    <property type="entry name" value="TONB_CTD"/>
    <property type="match status" value="1"/>
</dbReference>
<feature type="domain" description="TonB C-terminal" evidence="11">
    <location>
        <begin position="52"/>
        <end position="141"/>
    </location>
</feature>
<keyword evidence="8" id="KW-1133">Transmembrane helix</keyword>
<dbReference type="SUPFAM" id="SSF74653">
    <property type="entry name" value="TolA/TonB C-terminal domain"/>
    <property type="match status" value="1"/>
</dbReference>
<dbReference type="Pfam" id="PF03544">
    <property type="entry name" value="TonB_C"/>
    <property type="match status" value="1"/>
</dbReference>
<dbReference type="AlphaFoldDB" id="A0A2W7QP38"/>
<evidence type="ECO:0000256" key="10">
    <source>
        <dbReference type="SAM" id="SignalP"/>
    </source>
</evidence>
<dbReference type="InterPro" id="IPR037682">
    <property type="entry name" value="TonB_C"/>
</dbReference>
<keyword evidence="6" id="KW-0812">Transmembrane</keyword>
<evidence type="ECO:0000256" key="9">
    <source>
        <dbReference type="ARBA" id="ARBA00023136"/>
    </source>
</evidence>
<dbReference type="OrthoDB" id="9812355at2"/>
<keyword evidence="9" id="KW-0472">Membrane</keyword>
<evidence type="ECO:0000256" key="6">
    <source>
        <dbReference type="ARBA" id="ARBA00022692"/>
    </source>
</evidence>
<name>A0A2W7QP38_9BACT</name>
<comment type="caution">
    <text evidence="12">The sequence shown here is derived from an EMBL/GenBank/DDBJ whole genome shotgun (WGS) entry which is preliminary data.</text>
</comment>
<keyword evidence="5" id="KW-0997">Cell inner membrane</keyword>
<evidence type="ECO:0000256" key="2">
    <source>
        <dbReference type="ARBA" id="ARBA00006555"/>
    </source>
</evidence>
<dbReference type="RefSeq" id="WP_111322315.1">
    <property type="nucleotide sequence ID" value="NZ_QKZT01000022.1"/>
</dbReference>
<organism evidence="12 13">
    <name type="scientific">Algoriphagus chordae</name>
    <dbReference type="NCBI Taxonomy" id="237019"/>
    <lineage>
        <taxon>Bacteria</taxon>
        <taxon>Pseudomonadati</taxon>
        <taxon>Bacteroidota</taxon>
        <taxon>Cytophagia</taxon>
        <taxon>Cytophagales</taxon>
        <taxon>Cyclobacteriaceae</taxon>
        <taxon>Algoriphagus</taxon>
    </lineage>
</organism>
<dbReference type="GO" id="GO:0015031">
    <property type="term" value="P:protein transport"/>
    <property type="evidence" value="ECO:0007669"/>
    <property type="project" value="UniProtKB-KW"/>
</dbReference>
<dbReference type="EMBL" id="QKZT01000022">
    <property type="protein sequence ID" value="PZX47780.1"/>
    <property type="molecule type" value="Genomic_DNA"/>
</dbReference>
<dbReference type="PANTHER" id="PTHR33446">
    <property type="entry name" value="PROTEIN TONB-RELATED"/>
    <property type="match status" value="1"/>
</dbReference>
<keyword evidence="7" id="KW-0653">Protein transport</keyword>
<dbReference type="GO" id="GO:0055085">
    <property type="term" value="P:transmembrane transport"/>
    <property type="evidence" value="ECO:0007669"/>
    <property type="project" value="InterPro"/>
</dbReference>
<feature type="chain" id="PRO_5016153411" evidence="10">
    <location>
        <begin position="34"/>
        <end position="141"/>
    </location>
</feature>
<keyword evidence="10" id="KW-0732">Signal</keyword>
<gene>
    <name evidence="12" type="ORF">LV85_03764</name>
</gene>
<comment type="similarity">
    <text evidence="2">Belongs to the TonB family.</text>
</comment>
<accession>A0A2W7QP38</accession>
<evidence type="ECO:0000256" key="8">
    <source>
        <dbReference type="ARBA" id="ARBA00022989"/>
    </source>
</evidence>
<dbReference type="GO" id="GO:0098797">
    <property type="term" value="C:plasma membrane protein complex"/>
    <property type="evidence" value="ECO:0007669"/>
    <property type="project" value="TreeGrafter"/>
</dbReference>
<reference evidence="12 13" key="1">
    <citation type="submission" date="2018-06" db="EMBL/GenBank/DDBJ databases">
        <title>Genomic Encyclopedia of Archaeal and Bacterial Type Strains, Phase II (KMG-II): from individual species to whole genera.</title>
        <authorList>
            <person name="Goeker M."/>
        </authorList>
    </citation>
    <scope>NUCLEOTIDE SEQUENCE [LARGE SCALE GENOMIC DNA]</scope>
    <source>
        <strain evidence="12 13">DSM 19830</strain>
    </source>
</reference>
<dbReference type="NCBIfam" id="TIGR01352">
    <property type="entry name" value="tonB_Cterm"/>
    <property type="match status" value="1"/>
</dbReference>
<evidence type="ECO:0000256" key="1">
    <source>
        <dbReference type="ARBA" id="ARBA00004383"/>
    </source>
</evidence>
<protein>
    <submittedName>
        <fullName evidence="12">Protein TonB</fullName>
    </submittedName>
</protein>
<keyword evidence="13" id="KW-1185">Reference proteome</keyword>
<evidence type="ECO:0000256" key="5">
    <source>
        <dbReference type="ARBA" id="ARBA00022519"/>
    </source>
</evidence>
<sequence length="141" mass="15609">MKLSISNFPIKASPLFLLAMLFFATLPNQTAIAQTESETVHMEVDEMPQPKGGMDGWNTYLAENLKYPKAASEAKIEGTVIATFVVLKNGEIDSVEILRGIGGGCDEEVLRLVKESPKWTPGKKDGEIVKTRMRLPVRFKL</sequence>
<keyword evidence="4" id="KW-1003">Cell membrane</keyword>
<evidence type="ECO:0000259" key="11">
    <source>
        <dbReference type="PROSITE" id="PS52015"/>
    </source>
</evidence>
<dbReference type="InterPro" id="IPR006260">
    <property type="entry name" value="TonB/TolA_C"/>
</dbReference>
<keyword evidence="3" id="KW-0813">Transport</keyword>
<dbReference type="GO" id="GO:0031992">
    <property type="term" value="F:energy transducer activity"/>
    <property type="evidence" value="ECO:0007669"/>
    <property type="project" value="TreeGrafter"/>
</dbReference>
<evidence type="ECO:0000313" key="13">
    <source>
        <dbReference type="Proteomes" id="UP000248882"/>
    </source>
</evidence>
<dbReference type="InterPro" id="IPR051045">
    <property type="entry name" value="TonB-dependent_transducer"/>
</dbReference>
<dbReference type="Gene3D" id="3.30.1150.10">
    <property type="match status" value="1"/>
</dbReference>
<proteinExistence type="inferred from homology"/>
<dbReference type="Proteomes" id="UP000248882">
    <property type="component" value="Unassembled WGS sequence"/>
</dbReference>